<dbReference type="GeneID" id="63183678"/>
<dbReference type="AlphaFoldDB" id="A0A8A2UD47"/>
<dbReference type="EMBL" id="CP071463">
    <property type="protein sequence ID" value="QSW86741.1"/>
    <property type="molecule type" value="Genomic_DNA"/>
</dbReference>
<dbReference type="SUPFAM" id="SSF52540">
    <property type="entry name" value="P-loop containing nucleoside triphosphate hydrolases"/>
    <property type="match status" value="1"/>
</dbReference>
<proteinExistence type="predicted"/>
<protein>
    <submittedName>
        <fullName evidence="1">AAA family ATPase</fullName>
    </submittedName>
</protein>
<dbReference type="Gene3D" id="3.40.50.300">
    <property type="entry name" value="P-loop containing nucleotide triphosphate hydrolases"/>
    <property type="match status" value="1"/>
</dbReference>
<dbReference type="InterPro" id="IPR027417">
    <property type="entry name" value="P-loop_NTPase"/>
</dbReference>
<evidence type="ECO:0000313" key="1">
    <source>
        <dbReference type="EMBL" id="QSW86741.1"/>
    </source>
</evidence>
<gene>
    <name evidence="1" type="ORF">J0X27_08000</name>
</gene>
<name>A0A8A2UD47_9EURY</name>
<dbReference type="OrthoDB" id="28808at2157"/>
<reference evidence="1 2" key="1">
    <citation type="journal article" date="2006" name="Int. J. Syst. Evol. Microbiol.">
        <title>Haloterrigena longa sp. nov. and Haloterrigena limicola sp. nov., extremely halophilic archaea isolated from a salt lake.</title>
        <authorList>
            <person name="Cui H.L."/>
            <person name="Tohty D."/>
            <person name="Zhou P.J."/>
            <person name="Liu S.J."/>
        </authorList>
    </citation>
    <scope>NUCLEOTIDE SEQUENCE [LARGE SCALE GENOMIC DNA]</scope>
    <source>
        <strain evidence="1 2">ABH32</strain>
    </source>
</reference>
<dbReference type="PANTHER" id="PTHR43883:SF1">
    <property type="entry name" value="GLUCONOKINASE"/>
    <property type="match status" value="1"/>
</dbReference>
<evidence type="ECO:0000313" key="2">
    <source>
        <dbReference type="Proteomes" id="UP000663191"/>
    </source>
</evidence>
<dbReference type="Pfam" id="PF13671">
    <property type="entry name" value="AAA_33"/>
    <property type="match status" value="1"/>
</dbReference>
<keyword evidence="2" id="KW-1185">Reference proteome</keyword>
<dbReference type="PANTHER" id="PTHR43883">
    <property type="entry name" value="SLR0207 PROTEIN"/>
    <property type="match status" value="1"/>
</dbReference>
<accession>A0A8A2UD47</accession>
<dbReference type="KEGG" id="hlo:J0X27_08000"/>
<sequence>MDRPRLIVYCGLPGVGKSLASGYTAEQLPAHRYRSDRIRKQLFPEPNYTDAETAETYETLLERARADLEAGTNVVLDATFRSRPRRDDAAAIAETTAAESLFVHVTCEEAVVEERLESRSGTVSDADYEQYLHLREAFDPLEREHVVLDNSGSIEETYRQLERDVL</sequence>
<dbReference type="Proteomes" id="UP000663191">
    <property type="component" value="Chromosome"/>
</dbReference>
<organism evidence="1 2">
    <name type="scientific">Natrinema longum</name>
    <dbReference type="NCBI Taxonomy" id="370324"/>
    <lineage>
        <taxon>Archaea</taxon>
        <taxon>Methanobacteriati</taxon>
        <taxon>Methanobacteriota</taxon>
        <taxon>Stenosarchaea group</taxon>
        <taxon>Halobacteria</taxon>
        <taxon>Halobacteriales</taxon>
        <taxon>Natrialbaceae</taxon>
        <taxon>Natrinema</taxon>
    </lineage>
</organism>
<dbReference type="RefSeq" id="WP_207271832.1">
    <property type="nucleotide sequence ID" value="NZ_CP071463.1"/>
</dbReference>
<dbReference type="InterPro" id="IPR052732">
    <property type="entry name" value="Cell-binding_unc_protein"/>
</dbReference>